<dbReference type="InterPro" id="IPR052713">
    <property type="entry name" value="FeoA"/>
</dbReference>
<comment type="caution">
    <text evidence="3">The sequence shown here is derived from an EMBL/GenBank/DDBJ whole genome shotgun (WGS) entry which is preliminary data.</text>
</comment>
<evidence type="ECO:0000313" key="4">
    <source>
        <dbReference type="Proteomes" id="UP000886741"/>
    </source>
</evidence>
<dbReference type="SMART" id="SM00899">
    <property type="entry name" value="FeoA"/>
    <property type="match status" value="1"/>
</dbReference>
<organism evidence="3 4">
    <name type="scientific">Candidatus Avoscillospira avistercoris</name>
    <dbReference type="NCBI Taxonomy" id="2840707"/>
    <lineage>
        <taxon>Bacteria</taxon>
        <taxon>Bacillati</taxon>
        <taxon>Bacillota</taxon>
        <taxon>Clostridia</taxon>
        <taxon>Eubacteriales</taxon>
        <taxon>Oscillospiraceae</taxon>
        <taxon>Oscillospiraceae incertae sedis</taxon>
        <taxon>Candidatus Avoscillospira</taxon>
    </lineage>
</organism>
<evidence type="ECO:0000259" key="2">
    <source>
        <dbReference type="SMART" id="SM00899"/>
    </source>
</evidence>
<dbReference type="Proteomes" id="UP000886741">
    <property type="component" value="Unassembled WGS sequence"/>
</dbReference>
<evidence type="ECO:0000256" key="1">
    <source>
        <dbReference type="ARBA" id="ARBA00023004"/>
    </source>
</evidence>
<dbReference type="SUPFAM" id="SSF50037">
    <property type="entry name" value="C-terminal domain of transcriptional repressors"/>
    <property type="match status" value="1"/>
</dbReference>
<keyword evidence="1" id="KW-0408">Iron</keyword>
<dbReference type="InterPro" id="IPR008988">
    <property type="entry name" value="Transcriptional_repressor_C"/>
</dbReference>
<proteinExistence type="predicted"/>
<dbReference type="PANTHER" id="PTHR42954">
    <property type="entry name" value="FE(2+) TRANSPORT PROTEIN A"/>
    <property type="match status" value="1"/>
</dbReference>
<evidence type="ECO:0000313" key="3">
    <source>
        <dbReference type="EMBL" id="HIS64110.1"/>
    </source>
</evidence>
<gene>
    <name evidence="3" type="ORF">IAA83_01905</name>
</gene>
<dbReference type="GO" id="GO:0046914">
    <property type="term" value="F:transition metal ion binding"/>
    <property type="evidence" value="ECO:0007669"/>
    <property type="project" value="InterPro"/>
</dbReference>
<reference evidence="3" key="1">
    <citation type="submission" date="2020-10" db="EMBL/GenBank/DDBJ databases">
        <authorList>
            <person name="Gilroy R."/>
        </authorList>
    </citation>
    <scope>NUCLEOTIDE SEQUENCE</scope>
    <source>
        <strain evidence="3">ChiBcec16-1751</strain>
    </source>
</reference>
<dbReference type="InterPro" id="IPR038157">
    <property type="entry name" value="FeoA_core_dom"/>
</dbReference>
<dbReference type="InterPro" id="IPR007167">
    <property type="entry name" value="Fe-transptr_FeoA-like"/>
</dbReference>
<dbReference type="AlphaFoldDB" id="A0A9D1F8M7"/>
<accession>A0A9D1F8M7</accession>
<protein>
    <submittedName>
        <fullName evidence="3">FeoA domain-containing protein</fullName>
    </submittedName>
</protein>
<dbReference type="Gene3D" id="2.30.30.90">
    <property type="match status" value="1"/>
</dbReference>
<reference evidence="3" key="2">
    <citation type="journal article" date="2021" name="PeerJ">
        <title>Extensive microbial diversity within the chicken gut microbiome revealed by metagenomics and culture.</title>
        <authorList>
            <person name="Gilroy R."/>
            <person name="Ravi A."/>
            <person name="Getino M."/>
            <person name="Pursley I."/>
            <person name="Horton D.L."/>
            <person name="Alikhan N.F."/>
            <person name="Baker D."/>
            <person name="Gharbi K."/>
            <person name="Hall N."/>
            <person name="Watson M."/>
            <person name="Adriaenssens E.M."/>
            <person name="Foster-Nyarko E."/>
            <person name="Jarju S."/>
            <person name="Secka A."/>
            <person name="Antonio M."/>
            <person name="Oren A."/>
            <person name="Chaudhuri R.R."/>
            <person name="La Ragione R."/>
            <person name="Hildebrand F."/>
            <person name="Pallen M.J."/>
        </authorList>
    </citation>
    <scope>NUCLEOTIDE SEQUENCE</scope>
    <source>
        <strain evidence="3">ChiBcec16-1751</strain>
    </source>
</reference>
<name>A0A9D1F8M7_9FIRM</name>
<dbReference type="Pfam" id="PF04023">
    <property type="entry name" value="FeoA"/>
    <property type="match status" value="1"/>
</dbReference>
<dbReference type="EMBL" id="DVJJ01000036">
    <property type="protein sequence ID" value="HIS64110.1"/>
    <property type="molecule type" value="Genomic_DNA"/>
</dbReference>
<feature type="domain" description="Ferrous iron transporter FeoA-like" evidence="2">
    <location>
        <begin position="5"/>
        <end position="77"/>
    </location>
</feature>
<dbReference type="PANTHER" id="PTHR42954:SF2">
    <property type="entry name" value="FE(2+) TRANSPORT PROTEIN A"/>
    <property type="match status" value="1"/>
</dbReference>
<sequence length="82" mass="8581">MGNTLGLQELRPGQRAVVWSVDPAAPLSRRLLDLGFVKGTEVRCLGRSPFGDPSAYGLGGTVLALRAMDGAAVTVTEAAPWD</sequence>